<dbReference type="PANTHER" id="PTHR46797">
    <property type="entry name" value="HTH-TYPE TRANSCRIPTIONAL REGULATOR"/>
    <property type="match status" value="1"/>
</dbReference>
<evidence type="ECO:0000256" key="3">
    <source>
        <dbReference type="ARBA" id="ARBA00023163"/>
    </source>
</evidence>
<organism evidence="5 6">
    <name type="scientific">Clostridium puniceum</name>
    <dbReference type="NCBI Taxonomy" id="29367"/>
    <lineage>
        <taxon>Bacteria</taxon>
        <taxon>Bacillati</taxon>
        <taxon>Bacillota</taxon>
        <taxon>Clostridia</taxon>
        <taxon>Eubacteriales</taxon>
        <taxon>Clostridiaceae</taxon>
        <taxon>Clostridium</taxon>
    </lineage>
</organism>
<dbReference type="GO" id="GO:0003700">
    <property type="term" value="F:DNA-binding transcription factor activity"/>
    <property type="evidence" value="ECO:0007669"/>
    <property type="project" value="TreeGrafter"/>
</dbReference>
<evidence type="ECO:0000256" key="2">
    <source>
        <dbReference type="ARBA" id="ARBA00023125"/>
    </source>
</evidence>
<dbReference type="EMBL" id="LZZM01000194">
    <property type="protein sequence ID" value="OOM74765.1"/>
    <property type="molecule type" value="Genomic_DNA"/>
</dbReference>
<dbReference type="SMART" id="SM00530">
    <property type="entry name" value="HTH_XRE"/>
    <property type="match status" value="1"/>
</dbReference>
<feature type="domain" description="HTH cro/C1-type" evidence="4">
    <location>
        <begin position="11"/>
        <end position="65"/>
    </location>
</feature>
<gene>
    <name evidence="5" type="ORF">CLPUN_36870</name>
</gene>
<protein>
    <submittedName>
        <fullName evidence="5">Anaerobic benzoate catabolism transcriptional regulator</fullName>
    </submittedName>
</protein>
<evidence type="ECO:0000313" key="6">
    <source>
        <dbReference type="Proteomes" id="UP000190890"/>
    </source>
</evidence>
<dbReference type="PANTHER" id="PTHR46797:SF23">
    <property type="entry name" value="HTH-TYPE TRANSCRIPTIONAL REGULATOR SUTR"/>
    <property type="match status" value="1"/>
</dbReference>
<evidence type="ECO:0000313" key="5">
    <source>
        <dbReference type="EMBL" id="OOM74765.1"/>
    </source>
</evidence>
<sequence>MDIKKAVGHRIRDLRTKREWSQEELALRAEISLSHMGRLERGERGATIHSLEKVINALDITFVDLFRFLDENNTEVDTKTLNDIIDKLRKKSLKDQQIILNLIDILSP</sequence>
<dbReference type="Pfam" id="PF01381">
    <property type="entry name" value="HTH_3"/>
    <property type="match status" value="1"/>
</dbReference>
<dbReference type="AlphaFoldDB" id="A0A1S8TBF4"/>
<keyword evidence="3" id="KW-0804">Transcription</keyword>
<dbReference type="InterPro" id="IPR050807">
    <property type="entry name" value="TransReg_Diox_bact_type"/>
</dbReference>
<dbReference type="InterPro" id="IPR010982">
    <property type="entry name" value="Lambda_DNA-bd_dom_sf"/>
</dbReference>
<dbReference type="InterPro" id="IPR001387">
    <property type="entry name" value="Cro/C1-type_HTH"/>
</dbReference>
<evidence type="ECO:0000259" key="4">
    <source>
        <dbReference type="PROSITE" id="PS50943"/>
    </source>
</evidence>
<evidence type="ECO:0000256" key="1">
    <source>
        <dbReference type="ARBA" id="ARBA00023015"/>
    </source>
</evidence>
<proteinExistence type="predicted"/>
<keyword evidence="2" id="KW-0238">DNA-binding</keyword>
<dbReference type="STRING" id="29367.CLPUN_36870"/>
<comment type="caution">
    <text evidence="5">The sequence shown here is derived from an EMBL/GenBank/DDBJ whole genome shotgun (WGS) entry which is preliminary data.</text>
</comment>
<name>A0A1S8TBF4_9CLOT</name>
<reference evidence="5 6" key="1">
    <citation type="submission" date="2016-05" db="EMBL/GenBank/DDBJ databases">
        <title>Microbial solvent formation.</title>
        <authorList>
            <person name="Poehlein A."/>
            <person name="Montoya Solano J.D."/>
            <person name="Flitsch S."/>
            <person name="Krabben P."/>
            <person name="Duerre P."/>
            <person name="Daniel R."/>
        </authorList>
    </citation>
    <scope>NUCLEOTIDE SEQUENCE [LARGE SCALE GENOMIC DNA]</scope>
    <source>
        <strain evidence="5 6">DSM 2619</strain>
    </source>
</reference>
<dbReference type="GO" id="GO:0005829">
    <property type="term" value="C:cytosol"/>
    <property type="evidence" value="ECO:0007669"/>
    <property type="project" value="TreeGrafter"/>
</dbReference>
<keyword evidence="6" id="KW-1185">Reference proteome</keyword>
<dbReference type="PROSITE" id="PS50943">
    <property type="entry name" value="HTH_CROC1"/>
    <property type="match status" value="1"/>
</dbReference>
<dbReference type="Gene3D" id="1.10.260.40">
    <property type="entry name" value="lambda repressor-like DNA-binding domains"/>
    <property type="match status" value="1"/>
</dbReference>
<keyword evidence="1" id="KW-0805">Transcription regulation</keyword>
<accession>A0A1S8TBF4</accession>
<dbReference type="Proteomes" id="UP000190890">
    <property type="component" value="Unassembled WGS sequence"/>
</dbReference>
<dbReference type="GO" id="GO:0003677">
    <property type="term" value="F:DNA binding"/>
    <property type="evidence" value="ECO:0007669"/>
    <property type="project" value="UniProtKB-KW"/>
</dbReference>
<dbReference type="CDD" id="cd00093">
    <property type="entry name" value="HTH_XRE"/>
    <property type="match status" value="1"/>
</dbReference>
<dbReference type="SUPFAM" id="SSF47413">
    <property type="entry name" value="lambda repressor-like DNA-binding domains"/>
    <property type="match status" value="1"/>
</dbReference>